<dbReference type="GO" id="GO:0006629">
    <property type="term" value="P:lipid metabolic process"/>
    <property type="evidence" value="ECO:0007669"/>
    <property type="project" value="InterPro"/>
</dbReference>
<organism evidence="3 4">
    <name type="scientific">Phakopsora pachyrhizi</name>
    <name type="common">Asian soybean rust disease fungus</name>
    <dbReference type="NCBI Taxonomy" id="170000"/>
    <lineage>
        <taxon>Eukaryota</taxon>
        <taxon>Fungi</taxon>
        <taxon>Dikarya</taxon>
        <taxon>Basidiomycota</taxon>
        <taxon>Pucciniomycotina</taxon>
        <taxon>Pucciniomycetes</taxon>
        <taxon>Pucciniales</taxon>
        <taxon>Phakopsoraceae</taxon>
        <taxon>Phakopsora</taxon>
    </lineage>
</organism>
<dbReference type="EMBL" id="CALTRL010004803">
    <property type="protein sequence ID" value="CAH7683591.1"/>
    <property type="molecule type" value="Genomic_DNA"/>
</dbReference>
<comment type="caution">
    <text evidence="3">The sequence shown here is derived from an EMBL/GenBank/DDBJ whole genome shotgun (WGS) entry which is preliminary data.</text>
</comment>
<dbReference type="SUPFAM" id="SSF53474">
    <property type="entry name" value="alpha/beta-Hydrolases"/>
    <property type="match status" value="1"/>
</dbReference>
<dbReference type="Pfam" id="PF02450">
    <property type="entry name" value="LCAT"/>
    <property type="match status" value="1"/>
</dbReference>
<dbReference type="AlphaFoldDB" id="A0AAV0BCL3"/>
<keyword evidence="3" id="KW-0012">Acyltransferase</keyword>
<accession>A0AAV0BCL3</accession>
<keyword evidence="2" id="KW-0472">Membrane</keyword>
<keyword evidence="3" id="KW-0808">Transferase</keyword>
<dbReference type="PANTHER" id="PTHR11440">
    <property type="entry name" value="LECITHIN-CHOLESTEROL ACYLTRANSFERASE-RELATED"/>
    <property type="match status" value="1"/>
</dbReference>
<protein>
    <submittedName>
        <fullName evidence="3">Lecithin:cholesterol acyltransferase-domain-containing protein</fullName>
    </submittedName>
</protein>
<evidence type="ECO:0000256" key="1">
    <source>
        <dbReference type="SAM" id="MobiDB-lite"/>
    </source>
</evidence>
<name>A0AAV0BCL3_PHAPC</name>
<evidence type="ECO:0000313" key="3">
    <source>
        <dbReference type="EMBL" id="CAH7683591.1"/>
    </source>
</evidence>
<keyword evidence="2" id="KW-0812">Transmembrane</keyword>
<evidence type="ECO:0000256" key="2">
    <source>
        <dbReference type="SAM" id="Phobius"/>
    </source>
</evidence>
<proteinExistence type="predicted"/>
<dbReference type="InterPro" id="IPR029058">
    <property type="entry name" value="AB_hydrolase_fold"/>
</dbReference>
<dbReference type="Gene3D" id="3.40.50.1820">
    <property type="entry name" value="alpha/beta hydrolase"/>
    <property type="match status" value="1"/>
</dbReference>
<gene>
    <name evidence="3" type="ORF">PPACK8108_LOCUS17227</name>
</gene>
<keyword evidence="2" id="KW-1133">Transmembrane helix</keyword>
<dbReference type="GO" id="GO:0008374">
    <property type="term" value="F:O-acyltransferase activity"/>
    <property type="evidence" value="ECO:0007669"/>
    <property type="project" value="InterPro"/>
</dbReference>
<feature type="compositionally biased region" description="Low complexity" evidence="1">
    <location>
        <begin position="44"/>
        <end position="55"/>
    </location>
</feature>
<keyword evidence="4" id="KW-1185">Reference proteome</keyword>
<reference evidence="3" key="1">
    <citation type="submission" date="2022-06" db="EMBL/GenBank/DDBJ databases">
        <authorList>
            <consortium name="SYNGENTA / RWTH Aachen University"/>
        </authorList>
    </citation>
    <scope>NUCLEOTIDE SEQUENCE</scope>
</reference>
<feature type="compositionally biased region" description="Polar residues" evidence="1">
    <location>
        <begin position="20"/>
        <end position="38"/>
    </location>
</feature>
<feature type="transmembrane region" description="Helical" evidence="2">
    <location>
        <begin position="125"/>
        <end position="142"/>
    </location>
</feature>
<dbReference type="InterPro" id="IPR003386">
    <property type="entry name" value="LACT/PDAT_acylTrfase"/>
</dbReference>
<sequence>MDNSPDTSNNNNTMRRRLKNNSNIQNRRLSIPSPSYSQEDFDRSSSAANSPISPSVEDPISNDDFTKYRATLEMEKNGNVKLLAPGTPWNEIDLSELFLFKEKDNSVAKKKSFIQSNNILSRRRMFFVLGGLLGAFLGWLFTDGPVNFSDGTFLDLDLAFTNVKEAMTIDPSAISNILPQLNLSDLLPNSGSKSWLKNLDFTVGRQAFLDGRRKNHSVLLIPGIISSGLESWGTSEEHAPFFRKRIWGTTTMIKAVVTRKEAWLRAISLDLETGLDPEGVKVRAAQGFDAAAYFDWQKIIENLAVVGYDPLDMALMSYDWRLSPLNLEVRDKYFSRMKASIEHSKKILGKKTVLVSHSMGSSIVLFFFKWVEAEGPLYGNGGPNWVDEHIESFVNVAGTILGVPKTLAALLSGEMRDTVELHPAGVYILEKLFSRRERAGLFRSWSGSATLWPKGGDTIWGNSEGAPDDPVNATLTTGNVYNFRESEASSNLSMSKAYEFLLKHSPQSFQKMLQSNYSFGIESNVKKIKANNQDFRKWTNPLEVQLPRSNNLKIFCLYGVGKPTERGYWYKSGPYENEEIEGQTAKCESKSIEQVWVDNEVNLEDERPMVKSGLLLSLGSMCYDGWKRDIYNPSQIPVVTHEIEHKPQGFDLRGGSTTADHIDILGSAELNEAIII</sequence>
<feature type="region of interest" description="Disordered" evidence="1">
    <location>
        <begin position="1"/>
        <end position="61"/>
    </location>
</feature>
<feature type="compositionally biased region" description="Low complexity" evidence="1">
    <location>
        <begin position="1"/>
        <end position="13"/>
    </location>
</feature>
<evidence type="ECO:0000313" key="4">
    <source>
        <dbReference type="Proteomes" id="UP001153365"/>
    </source>
</evidence>
<dbReference type="Proteomes" id="UP001153365">
    <property type="component" value="Unassembled WGS sequence"/>
</dbReference>